<name>A0A016XFG0_9BURK</name>
<feature type="chain" id="PRO_5001491966" evidence="1">
    <location>
        <begin position="29"/>
        <end position="198"/>
    </location>
</feature>
<protein>
    <submittedName>
        <fullName evidence="2">Metal ABC transporter substrate-binding protein</fullName>
    </submittedName>
</protein>
<dbReference type="EMBL" id="JEMG01000001">
    <property type="protein sequence ID" value="EYC50635.1"/>
    <property type="molecule type" value="Genomic_DNA"/>
</dbReference>
<dbReference type="InterPro" id="IPR021253">
    <property type="entry name" value="ZrgA-like"/>
</dbReference>
<feature type="signal peptide" evidence="1">
    <location>
        <begin position="1"/>
        <end position="28"/>
    </location>
</feature>
<accession>A0A016XFG0</accession>
<evidence type="ECO:0000313" key="2">
    <source>
        <dbReference type="EMBL" id="EYC50635.1"/>
    </source>
</evidence>
<dbReference type="Proteomes" id="UP000023268">
    <property type="component" value="Unassembled WGS sequence"/>
</dbReference>
<dbReference type="OrthoDB" id="7346546at2"/>
<comment type="caution">
    <text evidence="2">The sequence shown here is derived from an EMBL/GenBank/DDBJ whole genome shotgun (WGS) entry which is preliminary data.</text>
</comment>
<gene>
    <name evidence="2" type="ORF">AZ34_05875</name>
</gene>
<dbReference type="Pfam" id="PF10986">
    <property type="entry name" value="ZrgA"/>
    <property type="match status" value="1"/>
</dbReference>
<dbReference type="AlphaFoldDB" id="A0A016XFG0"/>
<dbReference type="STRING" id="1458275.AZ34_05875"/>
<sequence length="198" mass="21430">MSAFPSRHAVRALALLTTALALALPSLAQQHAHTHGRLSMDVAVDAQTLTLTIESPLDGFLGFERAPRNDAERQRVSDMVARLNAADQLFLPDPAAACTLSKVTLHSAVLGLGEENKEGVHGQGHGHDDKPGHAKDEHADIDIDIVFNCAQAPQARHVDVKLFEAFPRIRAIDAQVASPQGQFKRTLRPNAPRLQLGR</sequence>
<organism evidence="2 3">
    <name type="scientific">Hylemonella gracilis str. Niagara R</name>
    <dbReference type="NCBI Taxonomy" id="1458275"/>
    <lineage>
        <taxon>Bacteria</taxon>
        <taxon>Pseudomonadati</taxon>
        <taxon>Pseudomonadota</taxon>
        <taxon>Betaproteobacteria</taxon>
        <taxon>Burkholderiales</taxon>
        <taxon>Comamonadaceae</taxon>
        <taxon>Hylemonella</taxon>
    </lineage>
</organism>
<evidence type="ECO:0000256" key="1">
    <source>
        <dbReference type="SAM" id="SignalP"/>
    </source>
</evidence>
<evidence type="ECO:0000313" key="3">
    <source>
        <dbReference type="Proteomes" id="UP000023268"/>
    </source>
</evidence>
<proteinExistence type="predicted"/>
<keyword evidence="1" id="KW-0732">Signal</keyword>
<reference evidence="2 3" key="1">
    <citation type="submission" date="2014-02" db="EMBL/GenBank/DDBJ databases">
        <title>Draft Genome of Hylemonella gracilis isolated from the Niagara River.</title>
        <authorList>
            <person name="Pawlowski D.R."/>
            <person name="Koudelka G.B."/>
        </authorList>
    </citation>
    <scope>NUCLEOTIDE SEQUENCE [LARGE SCALE GENOMIC DNA]</scope>
    <source>
        <strain evidence="2 3">Niagara R</strain>
    </source>
</reference>
<dbReference type="RefSeq" id="WP_035605807.1">
    <property type="nucleotide sequence ID" value="NZ_JEMG01000001.1"/>
</dbReference>
<dbReference type="eggNOG" id="COG4531">
    <property type="taxonomic scope" value="Bacteria"/>
</dbReference>